<name>A0AAE3GN92_9PSEU</name>
<protein>
    <submittedName>
        <fullName evidence="1">Uncharacterized protein</fullName>
    </submittedName>
</protein>
<evidence type="ECO:0000313" key="1">
    <source>
        <dbReference type="EMBL" id="MCP2169123.1"/>
    </source>
</evidence>
<sequence length="75" mass="8132">MTKIADYVWRRWDEDNLPHAVAPEHATGDGHGLIEAVCGAALGVDDSVEATSCGQTCVSCWVFVATQAEDAQWRL</sequence>
<accession>A0AAE3GN92</accession>
<organism evidence="1 2">
    <name type="scientific">Goodfellowiella coeruleoviolacea</name>
    <dbReference type="NCBI Taxonomy" id="334858"/>
    <lineage>
        <taxon>Bacteria</taxon>
        <taxon>Bacillati</taxon>
        <taxon>Actinomycetota</taxon>
        <taxon>Actinomycetes</taxon>
        <taxon>Pseudonocardiales</taxon>
        <taxon>Pseudonocardiaceae</taxon>
        <taxon>Goodfellowiella</taxon>
    </lineage>
</organism>
<comment type="caution">
    <text evidence="1">The sequence shown here is derived from an EMBL/GenBank/DDBJ whole genome shotgun (WGS) entry which is preliminary data.</text>
</comment>
<dbReference type="AlphaFoldDB" id="A0AAE3GN92"/>
<dbReference type="Proteomes" id="UP001206128">
    <property type="component" value="Unassembled WGS sequence"/>
</dbReference>
<proteinExistence type="predicted"/>
<dbReference type="EMBL" id="JAMTCK010000017">
    <property type="protein sequence ID" value="MCP2169123.1"/>
    <property type="molecule type" value="Genomic_DNA"/>
</dbReference>
<reference evidence="1" key="1">
    <citation type="submission" date="2022-06" db="EMBL/GenBank/DDBJ databases">
        <title>Genomic Encyclopedia of Archaeal and Bacterial Type Strains, Phase II (KMG-II): from individual species to whole genera.</title>
        <authorList>
            <person name="Goeker M."/>
        </authorList>
    </citation>
    <scope>NUCLEOTIDE SEQUENCE</scope>
    <source>
        <strain evidence="1">DSM 43935</strain>
    </source>
</reference>
<gene>
    <name evidence="1" type="ORF">LX83_006007</name>
</gene>
<dbReference type="RefSeq" id="WP_253777631.1">
    <property type="nucleotide sequence ID" value="NZ_JAMTCK010000017.1"/>
</dbReference>
<evidence type="ECO:0000313" key="2">
    <source>
        <dbReference type="Proteomes" id="UP001206128"/>
    </source>
</evidence>
<keyword evidence="2" id="KW-1185">Reference proteome</keyword>